<dbReference type="Pfam" id="PF00067">
    <property type="entry name" value="p450"/>
    <property type="match status" value="2"/>
</dbReference>
<evidence type="ECO:0000256" key="11">
    <source>
        <dbReference type="SAM" id="SignalP"/>
    </source>
</evidence>
<evidence type="ECO:0000256" key="4">
    <source>
        <dbReference type="ARBA" id="ARBA00022617"/>
    </source>
</evidence>
<keyword evidence="8 10" id="KW-0503">Monooxygenase</keyword>
<name>A0A0C3F5J0_PILCF</name>
<dbReference type="GO" id="GO:0020037">
    <property type="term" value="F:heme binding"/>
    <property type="evidence" value="ECO:0007669"/>
    <property type="project" value="InterPro"/>
</dbReference>
<dbReference type="InterPro" id="IPR036396">
    <property type="entry name" value="Cyt_P450_sf"/>
</dbReference>
<evidence type="ECO:0000256" key="10">
    <source>
        <dbReference type="RuleBase" id="RU000461"/>
    </source>
</evidence>
<evidence type="ECO:0000256" key="8">
    <source>
        <dbReference type="ARBA" id="ARBA00023033"/>
    </source>
</evidence>
<evidence type="ECO:0000256" key="6">
    <source>
        <dbReference type="ARBA" id="ARBA00023002"/>
    </source>
</evidence>
<accession>A0A0C3F5J0</accession>
<dbReference type="GO" id="GO:0005506">
    <property type="term" value="F:iron ion binding"/>
    <property type="evidence" value="ECO:0007669"/>
    <property type="project" value="InterPro"/>
</dbReference>
<evidence type="ECO:0000256" key="3">
    <source>
        <dbReference type="ARBA" id="ARBA00010617"/>
    </source>
</evidence>
<evidence type="ECO:0000256" key="9">
    <source>
        <dbReference type="PIRSR" id="PIRSR602401-1"/>
    </source>
</evidence>
<evidence type="ECO:0000256" key="1">
    <source>
        <dbReference type="ARBA" id="ARBA00001971"/>
    </source>
</evidence>
<feature type="binding site" description="axial binding residue" evidence="9">
    <location>
        <position position="388"/>
    </location>
    <ligand>
        <name>heme</name>
        <dbReference type="ChEBI" id="CHEBI:30413"/>
    </ligand>
    <ligandPart>
        <name>Fe</name>
        <dbReference type="ChEBI" id="CHEBI:18248"/>
    </ligandPart>
</feature>
<dbReference type="AlphaFoldDB" id="A0A0C3F5J0"/>
<dbReference type="STRING" id="765440.A0A0C3F5J0"/>
<dbReference type="EMBL" id="KN833048">
    <property type="protein sequence ID" value="KIM75284.1"/>
    <property type="molecule type" value="Genomic_DNA"/>
</dbReference>
<dbReference type="PANTHER" id="PTHR46300:SF7">
    <property type="entry name" value="P450, PUTATIVE (EUROFUNG)-RELATED"/>
    <property type="match status" value="1"/>
</dbReference>
<dbReference type="InterPro" id="IPR001128">
    <property type="entry name" value="Cyt_P450"/>
</dbReference>
<dbReference type="GO" id="GO:0004497">
    <property type="term" value="F:monooxygenase activity"/>
    <property type="evidence" value="ECO:0007669"/>
    <property type="project" value="UniProtKB-KW"/>
</dbReference>
<dbReference type="InterPro" id="IPR017972">
    <property type="entry name" value="Cyt_P450_CS"/>
</dbReference>
<dbReference type="OrthoDB" id="2789670at2759"/>
<dbReference type="GO" id="GO:0016705">
    <property type="term" value="F:oxidoreductase activity, acting on paired donors, with incorporation or reduction of molecular oxygen"/>
    <property type="evidence" value="ECO:0007669"/>
    <property type="project" value="InterPro"/>
</dbReference>
<reference evidence="12 13" key="1">
    <citation type="submission" date="2014-04" db="EMBL/GenBank/DDBJ databases">
        <authorList>
            <consortium name="DOE Joint Genome Institute"/>
            <person name="Kuo A."/>
            <person name="Tarkka M."/>
            <person name="Buscot F."/>
            <person name="Kohler A."/>
            <person name="Nagy L.G."/>
            <person name="Floudas D."/>
            <person name="Copeland A."/>
            <person name="Barry K.W."/>
            <person name="Cichocki N."/>
            <person name="Veneault-Fourrey C."/>
            <person name="LaButti K."/>
            <person name="Lindquist E.A."/>
            <person name="Lipzen A."/>
            <person name="Lundell T."/>
            <person name="Morin E."/>
            <person name="Murat C."/>
            <person name="Sun H."/>
            <person name="Tunlid A."/>
            <person name="Henrissat B."/>
            <person name="Grigoriev I.V."/>
            <person name="Hibbett D.S."/>
            <person name="Martin F."/>
            <person name="Nordberg H.P."/>
            <person name="Cantor M.N."/>
            <person name="Hua S.X."/>
        </authorList>
    </citation>
    <scope>NUCLEOTIDE SEQUENCE [LARGE SCALE GENOMIC DNA]</scope>
    <source>
        <strain evidence="12 13">F 1598</strain>
    </source>
</reference>
<comment type="pathway">
    <text evidence="2">Secondary metabolite biosynthesis.</text>
</comment>
<dbReference type="CDD" id="cd11065">
    <property type="entry name" value="CYP64-like"/>
    <property type="match status" value="1"/>
</dbReference>
<dbReference type="PRINTS" id="PR00463">
    <property type="entry name" value="EP450I"/>
</dbReference>
<evidence type="ECO:0000256" key="2">
    <source>
        <dbReference type="ARBA" id="ARBA00005179"/>
    </source>
</evidence>
<dbReference type="InParanoid" id="A0A0C3F5J0"/>
<dbReference type="InterPro" id="IPR002401">
    <property type="entry name" value="Cyt_P450_E_grp-I"/>
</dbReference>
<feature type="chain" id="PRO_5002177219" description="Cytochrome P450" evidence="11">
    <location>
        <begin position="26"/>
        <end position="460"/>
    </location>
</feature>
<comment type="cofactor">
    <cofactor evidence="1 9">
        <name>heme</name>
        <dbReference type="ChEBI" id="CHEBI:30413"/>
    </cofactor>
</comment>
<feature type="signal peptide" evidence="11">
    <location>
        <begin position="1"/>
        <end position="25"/>
    </location>
</feature>
<comment type="similarity">
    <text evidence="3 10">Belongs to the cytochrome P450 family.</text>
</comment>
<evidence type="ECO:0000256" key="7">
    <source>
        <dbReference type="ARBA" id="ARBA00023004"/>
    </source>
</evidence>
<protein>
    <recommendedName>
        <fullName evidence="14">Cytochrome P450</fullName>
    </recommendedName>
</protein>
<evidence type="ECO:0000313" key="13">
    <source>
        <dbReference type="Proteomes" id="UP000054166"/>
    </source>
</evidence>
<dbReference type="Gene3D" id="1.10.630.10">
    <property type="entry name" value="Cytochrome P450"/>
    <property type="match status" value="2"/>
</dbReference>
<dbReference type="PANTHER" id="PTHR46300">
    <property type="entry name" value="P450, PUTATIVE (EUROFUNG)-RELATED-RELATED"/>
    <property type="match status" value="1"/>
</dbReference>
<keyword evidence="6 10" id="KW-0560">Oxidoreductase</keyword>
<organism evidence="12 13">
    <name type="scientific">Piloderma croceum (strain F 1598)</name>
    <dbReference type="NCBI Taxonomy" id="765440"/>
    <lineage>
        <taxon>Eukaryota</taxon>
        <taxon>Fungi</taxon>
        <taxon>Dikarya</taxon>
        <taxon>Basidiomycota</taxon>
        <taxon>Agaricomycotina</taxon>
        <taxon>Agaricomycetes</taxon>
        <taxon>Agaricomycetidae</taxon>
        <taxon>Atheliales</taxon>
        <taxon>Atheliaceae</taxon>
        <taxon>Piloderma</taxon>
    </lineage>
</organism>
<keyword evidence="11" id="KW-0732">Signal</keyword>
<sequence length="460" mass="51429">MIALSFVDVSLVLFAGYLLWQALNGSHNLPLPPGPKGYPVIGNLLGFPSTQPWRVFAEWSQKWGGIMSVNIIGQTMVIINDPQIVVDILGKTGSTFADRPPLPMATLCGWDRVLSSARYGPRFLRYRKLMGRVFGTRGSMVKFQPMEDYQATMFLKRVLDSPGQLDQVHPTTAGALILDLTYGYNIRKEGSDPLVDLAEKAVAEFSIITNPGAFLIDVLPWLKYVPSWMPGAGFKRLARKYTKTCDDLATVPLAWVQDQMTVSVIYAYFLALALYPKVEANAHAEMDRVVGRDRLPTFEDRDQLPYVDAICKELLRWLPVAPLAVPHRATRDVTYKGYSIPEGSWVWKFLHDPNIYKEPMEFNPDRFMGLNPEQDPKDYCFGFGRRVCPGAYLADSSIWINIAKSVAAFNVTKTVGPDGQVIVPVAETTEGVVVRPKPFICDVKPRFPSIPDLVHKALAD</sequence>
<dbReference type="HOGENOM" id="CLU_001570_2_3_1"/>
<dbReference type="PROSITE" id="PS00086">
    <property type="entry name" value="CYTOCHROME_P450"/>
    <property type="match status" value="1"/>
</dbReference>
<keyword evidence="4 9" id="KW-0349">Heme</keyword>
<gene>
    <name evidence="12" type="ORF">PILCRDRAFT_98985</name>
</gene>
<keyword evidence="5 9" id="KW-0479">Metal-binding</keyword>
<keyword evidence="7 9" id="KW-0408">Iron</keyword>
<reference evidence="13" key="2">
    <citation type="submission" date="2015-01" db="EMBL/GenBank/DDBJ databases">
        <title>Evolutionary Origins and Diversification of the Mycorrhizal Mutualists.</title>
        <authorList>
            <consortium name="DOE Joint Genome Institute"/>
            <consortium name="Mycorrhizal Genomics Consortium"/>
            <person name="Kohler A."/>
            <person name="Kuo A."/>
            <person name="Nagy L.G."/>
            <person name="Floudas D."/>
            <person name="Copeland A."/>
            <person name="Barry K.W."/>
            <person name="Cichocki N."/>
            <person name="Veneault-Fourrey C."/>
            <person name="LaButti K."/>
            <person name="Lindquist E.A."/>
            <person name="Lipzen A."/>
            <person name="Lundell T."/>
            <person name="Morin E."/>
            <person name="Murat C."/>
            <person name="Riley R."/>
            <person name="Ohm R."/>
            <person name="Sun H."/>
            <person name="Tunlid A."/>
            <person name="Henrissat B."/>
            <person name="Grigoriev I.V."/>
            <person name="Hibbett D.S."/>
            <person name="Martin F."/>
        </authorList>
    </citation>
    <scope>NUCLEOTIDE SEQUENCE [LARGE SCALE GENOMIC DNA]</scope>
    <source>
        <strain evidence="13">F 1598</strain>
    </source>
</reference>
<dbReference type="Proteomes" id="UP000054166">
    <property type="component" value="Unassembled WGS sequence"/>
</dbReference>
<dbReference type="SUPFAM" id="SSF48264">
    <property type="entry name" value="Cytochrome P450"/>
    <property type="match status" value="1"/>
</dbReference>
<evidence type="ECO:0000256" key="5">
    <source>
        <dbReference type="ARBA" id="ARBA00022723"/>
    </source>
</evidence>
<evidence type="ECO:0008006" key="14">
    <source>
        <dbReference type="Google" id="ProtNLM"/>
    </source>
</evidence>
<proteinExistence type="inferred from homology"/>
<dbReference type="InterPro" id="IPR050364">
    <property type="entry name" value="Cytochrome_P450_fung"/>
</dbReference>
<evidence type="ECO:0000313" key="12">
    <source>
        <dbReference type="EMBL" id="KIM75284.1"/>
    </source>
</evidence>
<keyword evidence="13" id="KW-1185">Reference proteome</keyword>